<feature type="compositionally biased region" description="Basic and acidic residues" evidence="1">
    <location>
        <begin position="27"/>
        <end position="38"/>
    </location>
</feature>
<proteinExistence type="predicted"/>
<feature type="compositionally biased region" description="Polar residues" evidence="1">
    <location>
        <begin position="42"/>
        <end position="52"/>
    </location>
</feature>
<dbReference type="InterPro" id="IPR054816">
    <property type="entry name" value="Lipoprotein_mollicutes-type_CS"/>
</dbReference>
<reference evidence="2" key="1">
    <citation type="journal article" date="2010" name="Appl. Environ. Microbiol.">
        <title>Partial chromosome sequence of Spiroplasma citri reveals extensive viral invasion and important gene decay.</title>
        <authorList>
            <person name="Carle P."/>
            <person name="Saillard C."/>
            <person name="Carrere N."/>
            <person name="Carrere S."/>
            <person name="Duret S."/>
            <person name="Eveillard S."/>
            <person name="Gaurivaud P."/>
            <person name="Gourgues G."/>
            <person name="Gouzy J."/>
            <person name="Salar P."/>
            <person name="Verdin E."/>
            <person name="Breton M."/>
            <person name="Blanchard A."/>
            <person name="Laigret F."/>
            <person name="Bove J.M."/>
            <person name="Renaudin J."/>
            <person name="Foissac X."/>
        </authorList>
    </citation>
    <scope>NUCLEOTIDE SEQUENCE</scope>
    <source>
        <strain evidence="2">GII3-3X</strain>
    </source>
</reference>
<keyword evidence="2" id="KW-0472">Membrane</keyword>
<keyword evidence="2" id="KW-0449">Lipoprotein</keyword>
<dbReference type="InterPro" id="IPR022160">
    <property type="entry name" value="Phage_1-C74_Orf1"/>
</dbReference>
<keyword evidence="2" id="KW-0812">Transmembrane</keyword>
<sequence length="157" mass="18446">MKKWLSIIGAIGLTATSTTTLISCKKENNNKNEEDNKPKPSYNAQQPPENSNWKLIDENNLKNEFKNYNNKWYILIKYTNVGSVIFKEKFDKNDKINFSEFDNYKYIKFGIKAVQEFKNKKDIKFTLYRWDGDGEPQLPTINKNTGEITDWKEQKGT</sequence>
<name>Q14L70_SPICI</name>
<dbReference type="AlphaFoldDB" id="Q14L70"/>
<evidence type="ECO:0000256" key="1">
    <source>
        <dbReference type="SAM" id="MobiDB-lite"/>
    </source>
</evidence>
<dbReference type="NCBIfam" id="NF038029">
    <property type="entry name" value="LP_plasma"/>
    <property type="match status" value="1"/>
</dbReference>
<gene>
    <name evidence="2" type="ORF">SPICI20_002</name>
</gene>
<dbReference type="PROSITE" id="PS51257">
    <property type="entry name" value="PROKAR_LIPOPROTEIN"/>
    <property type="match status" value="1"/>
</dbReference>
<dbReference type="EMBL" id="AM285321">
    <property type="protein sequence ID" value="CAK99760.1"/>
    <property type="molecule type" value="Genomic_DNA"/>
</dbReference>
<organism evidence="2">
    <name type="scientific">Spiroplasma citri</name>
    <dbReference type="NCBI Taxonomy" id="2133"/>
    <lineage>
        <taxon>Bacteria</taxon>
        <taxon>Bacillati</taxon>
        <taxon>Mycoplasmatota</taxon>
        <taxon>Mollicutes</taxon>
        <taxon>Entomoplasmatales</taxon>
        <taxon>Spiroplasmataceae</taxon>
        <taxon>Spiroplasma</taxon>
    </lineage>
</organism>
<dbReference type="Pfam" id="PF12461">
    <property type="entry name" value="DUF3688"/>
    <property type="match status" value="1"/>
</dbReference>
<evidence type="ECO:0000313" key="2">
    <source>
        <dbReference type="EMBL" id="CAK99760.1"/>
    </source>
</evidence>
<feature type="region of interest" description="Disordered" evidence="1">
    <location>
        <begin position="27"/>
        <end position="52"/>
    </location>
</feature>
<accession>Q14L70</accession>
<protein>
    <submittedName>
        <fullName evidence="2">Hypothetical lipoprotein transmembrane</fullName>
    </submittedName>
</protein>